<evidence type="ECO:0000313" key="1">
    <source>
        <dbReference type="EMBL" id="KRY19758.1"/>
    </source>
</evidence>
<sequence length="122" mass="14180">MIFLDFHNIRLTSAIENSSTDNTGDFLERDLTNVGRRGKLVLEILPIRVESHPTYALEKIPVDTFDCFPFLSYTKTIQKKITVQRSSNSMINLKITSTKLYLNLRRHLCVTAFDLFDVEYFD</sequence>
<keyword evidence="2" id="KW-1185">Reference proteome</keyword>
<dbReference type="EMBL" id="JYDQ01000032">
    <property type="protein sequence ID" value="KRY19758.1"/>
    <property type="molecule type" value="Genomic_DNA"/>
</dbReference>
<organism evidence="1 2">
    <name type="scientific">Trichinella patagoniensis</name>
    <dbReference type="NCBI Taxonomy" id="990121"/>
    <lineage>
        <taxon>Eukaryota</taxon>
        <taxon>Metazoa</taxon>
        <taxon>Ecdysozoa</taxon>
        <taxon>Nematoda</taxon>
        <taxon>Enoplea</taxon>
        <taxon>Dorylaimia</taxon>
        <taxon>Trichinellida</taxon>
        <taxon>Trichinellidae</taxon>
        <taxon>Trichinella</taxon>
    </lineage>
</organism>
<gene>
    <name evidence="1" type="ORF">T12_6817</name>
</gene>
<reference evidence="1 2" key="1">
    <citation type="submission" date="2015-01" db="EMBL/GenBank/DDBJ databases">
        <title>Evolution of Trichinella species and genotypes.</title>
        <authorList>
            <person name="Korhonen P.K."/>
            <person name="Edoardo P."/>
            <person name="Giuseppe L.R."/>
            <person name="Gasser R.B."/>
        </authorList>
    </citation>
    <scope>NUCLEOTIDE SEQUENCE [LARGE SCALE GENOMIC DNA]</scope>
    <source>
        <strain evidence="1">ISS2496</strain>
    </source>
</reference>
<proteinExistence type="predicted"/>
<dbReference type="AlphaFoldDB" id="A0A0V1A5L3"/>
<comment type="caution">
    <text evidence="1">The sequence shown here is derived from an EMBL/GenBank/DDBJ whole genome shotgun (WGS) entry which is preliminary data.</text>
</comment>
<protein>
    <submittedName>
        <fullName evidence="1">Uncharacterized protein</fullName>
    </submittedName>
</protein>
<dbReference type="Proteomes" id="UP000054783">
    <property type="component" value="Unassembled WGS sequence"/>
</dbReference>
<name>A0A0V1A5L3_9BILA</name>
<evidence type="ECO:0000313" key="2">
    <source>
        <dbReference type="Proteomes" id="UP000054783"/>
    </source>
</evidence>
<accession>A0A0V1A5L3</accession>